<dbReference type="EMBL" id="VIBQ01000010">
    <property type="protein sequence ID" value="KAB8338825.1"/>
    <property type="molecule type" value="Genomic_DNA"/>
</dbReference>
<keyword evidence="13" id="KW-0234">DNA repair</keyword>
<keyword evidence="17" id="KW-1133">Transmembrane helix</keyword>
<evidence type="ECO:0000256" key="8">
    <source>
        <dbReference type="ARBA" id="ARBA00022763"/>
    </source>
</evidence>
<dbReference type="OrthoDB" id="185455at2759"/>
<keyword evidence="14" id="KW-0539">Nucleus</keyword>
<proteinExistence type="inferred from homology"/>
<keyword evidence="9 15" id="KW-0863">Zinc-finger</keyword>
<dbReference type="AlphaFoldDB" id="A0A5N6KQB5"/>
<gene>
    <name evidence="19" type="ORF">FH972_021769</name>
</gene>
<comment type="subcellular location">
    <subcellularLocation>
        <location evidence="2">Nucleus</location>
    </subcellularLocation>
</comment>
<dbReference type="PANTHER" id="PTHR20973:SF0">
    <property type="entry name" value="NON-STRUCTURAL MAINTENANCE OF CHROMOSOMES ELEMENT 1 HOMOLOG"/>
    <property type="match status" value="1"/>
</dbReference>
<evidence type="ECO:0000256" key="12">
    <source>
        <dbReference type="ARBA" id="ARBA00023172"/>
    </source>
</evidence>
<dbReference type="Gene3D" id="3.90.1150.220">
    <property type="match status" value="1"/>
</dbReference>
<dbReference type="GO" id="GO:0005634">
    <property type="term" value="C:nucleus"/>
    <property type="evidence" value="ECO:0007669"/>
    <property type="project" value="UniProtKB-SubCell"/>
</dbReference>
<feature type="compositionally biased region" description="Low complexity" evidence="16">
    <location>
        <begin position="821"/>
        <end position="831"/>
    </location>
</feature>
<dbReference type="InterPro" id="IPR011513">
    <property type="entry name" value="Nse1"/>
</dbReference>
<dbReference type="SUPFAM" id="SSF57850">
    <property type="entry name" value="RING/U-box"/>
    <property type="match status" value="2"/>
</dbReference>
<dbReference type="GO" id="GO:0000724">
    <property type="term" value="P:double-strand break repair via homologous recombination"/>
    <property type="evidence" value="ECO:0007669"/>
    <property type="project" value="TreeGrafter"/>
</dbReference>
<dbReference type="InterPro" id="IPR013083">
    <property type="entry name" value="Znf_RING/FYVE/PHD"/>
</dbReference>
<keyword evidence="7" id="KW-0479">Metal-binding</keyword>
<dbReference type="CDD" id="cd16454">
    <property type="entry name" value="RING-H2_PA-TM-RING"/>
    <property type="match status" value="1"/>
</dbReference>
<dbReference type="GO" id="GO:0030915">
    <property type="term" value="C:Smc5-Smc6 complex"/>
    <property type="evidence" value="ECO:0007669"/>
    <property type="project" value="InterPro"/>
</dbReference>
<keyword evidence="17" id="KW-0812">Transmembrane</keyword>
<feature type="compositionally biased region" description="Low complexity" evidence="16">
    <location>
        <begin position="649"/>
        <end position="663"/>
    </location>
</feature>
<evidence type="ECO:0000256" key="17">
    <source>
        <dbReference type="SAM" id="Phobius"/>
    </source>
</evidence>
<reference evidence="19 20" key="1">
    <citation type="submission" date="2019-06" db="EMBL/GenBank/DDBJ databases">
        <title>A chromosomal-level reference genome of Carpinus fangiana (Coryloideae, Betulaceae).</title>
        <authorList>
            <person name="Yang X."/>
            <person name="Wang Z."/>
            <person name="Zhang L."/>
            <person name="Hao G."/>
            <person name="Liu J."/>
            <person name="Yang Y."/>
        </authorList>
    </citation>
    <scope>NUCLEOTIDE SEQUENCE [LARGE SCALE GENOMIC DNA]</scope>
    <source>
        <strain evidence="19">Cfa_2016G</strain>
        <tissue evidence="19">Leaf</tissue>
    </source>
</reference>
<evidence type="ECO:0000256" key="15">
    <source>
        <dbReference type="PROSITE-ProRule" id="PRU00175"/>
    </source>
</evidence>
<keyword evidence="10" id="KW-0833">Ubl conjugation pathway</keyword>
<feature type="domain" description="RING-type" evidence="18">
    <location>
        <begin position="709"/>
        <end position="751"/>
    </location>
</feature>
<keyword evidence="20" id="KW-1185">Reference proteome</keyword>
<protein>
    <recommendedName>
        <fullName evidence="5">Non-structural maintenance of chromosomes element 1 homolog</fullName>
        <ecNumber evidence="4">2.3.2.27</ecNumber>
    </recommendedName>
</protein>
<evidence type="ECO:0000256" key="10">
    <source>
        <dbReference type="ARBA" id="ARBA00022786"/>
    </source>
</evidence>
<evidence type="ECO:0000256" key="5">
    <source>
        <dbReference type="ARBA" id="ARBA00019422"/>
    </source>
</evidence>
<evidence type="ECO:0000256" key="9">
    <source>
        <dbReference type="ARBA" id="ARBA00022771"/>
    </source>
</evidence>
<comment type="catalytic activity">
    <reaction evidence="1">
        <text>S-ubiquitinyl-[E2 ubiquitin-conjugating enzyme]-L-cysteine + [acceptor protein]-L-lysine = [E2 ubiquitin-conjugating enzyme]-L-cysteine + N(6)-ubiquitinyl-[acceptor protein]-L-lysine.</text>
        <dbReference type="EC" id="2.3.2.27"/>
    </reaction>
</comment>
<name>A0A5N6KQB5_9ROSI</name>
<evidence type="ECO:0000256" key="6">
    <source>
        <dbReference type="ARBA" id="ARBA00022679"/>
    </source>
</evidence>
<feature type="region of interest" description="Disordered" evidence="16">
    <location>
        <begin position="144"/>
        <end position="173"/>
    </location>
</feature>
<dbReference type="SMART" id="SM00184">
    <property type="entry name" value="RING"/>
    <property type="match status" value="2"/>
</dbReference>
<feature type="transmembrane region" description="Helical" evidence="17">
    <location>
        <begin position="573"/>
        <end position="595"/>
    </location>
</feature>
<dbReference type="CDD" id="cd16493">
    <property type="entry name" value="RING-CH-C4HC3_NSE1"/>
    <property type="match status" value="1"/>
</dbReference>
<dbReference type="Pfam" id="PF08746">
    <property type="entry name" value="zf-RING-like"/>
    <property type="match status" value="1"/>
</dbReference>
<evidence type="ECO:0000256" key="2">
    <source>
        <dbReference type="ARBA" id="ARBA00004123"/>
    </source>
</evidence>
<keyword evidence="6" id="KW-0808">Transferase</keyword>
<keyword evidence="12" id="KW-0233">DNA recombination</keyword>
<dbReference type="Gene3D" id="1.10.10.10">
    <property type="entry name" value="Winged helix-like DNA-binding domain superfamily/Winged helix DNA-binding domain"/>
    <property type="match status" value="1"/>
</dbReference>
<evidence type="ECO:0000313" key="20">
    <source>
        <dbReference type="Proteomes" id="UP000327013"/>
    </source>
</evidence>
<dbReference type="Pfam" id="PF13639">
    <property type="entry name" value="zf-RING_2"/>
    <property type="match status" value="1"/>
</dbReference>
<comment type="caution">
    <text evidence="19">The sequence shown here is derived from an EMBL/GenBank/DDBJ whole genome shotgun (WGS) entry which is preliminary data.</text>
</comment>
<feature type="compositionally biased region" description="Gly residues" evidence="16">
    <location>
        <begin position="164"/>
        <end position="173"/>
    </location>
</feature>
<dbReference type="Gene3D" id="3.30.40.10">
    <property type="entry name" value="Zinc/RING finger domain, C3HC4 (zinc finger)"/>
    <property type="match status" value="2"/>
</dbReference>
<evidence type="ECO:0000256" key="7">
    <source>
        <dbReference type="ARBA" id="ARBA00022723"/>
    </source>
</evidence>
<feature type="compositionally biased region" description="Low complexity" evidence="16">
    <location>
        <begin position="759"/>
        <end position="769"/>
    </location>
</feature>
<organism evidence="19 20">
    <name type="scientific">Carpinus fangiana</name>
    <dbReference type="NCBI Taxonomy" id="176857"/>
    <lineage>
        <taxon>Eukaryota</taxon>
        <taxon>Viridiplantae</taxon>
        <taxon>Streptophyta</taxon>
        <taxon>Embryophyta</taxon>
        <taxon>Tracheophyta</taxon>
        <taxon>Spermatophyta</taxon>
        <taxon>Magnoliopsida</taxon>
        <taxon>eudicotyledons</taxon>
        <taxon>Gunneridae</taxon>
        <taxon>Pentapetalae</taxon>
        <taxon>rosids</taxon>
        <taxon>fabids</taxon>
        <taxon>Fagales</taxon>
        <taxon>Betulaceae</taxon>
        <taxon>Carpinus</taxon>
    </lineage>
</organism>
<evidence type="ECO:0000313" key="19">
    <source>
        <dbReference type="EMBL" id="KAB8338825.1"/>
    </source>
</evidence>
<keyword evidence="11" id="KW-0862">Zinc</keyword>
<sequence>MEDDDAYNNSHRAFLQAFMARSSFTLETAKPCLAAIQSAHAGREVLPDDITDADFNSYVSAINAAVSPFDMEIRSAWTQTTGDVRRVRQYALINTTQDSYSQLATTHSADELAYIRRLLDAMFEKNNTLNREVMGVTQIEALRLNRPSPTGRTSGIGVNDNGGAATGGSGGGLTGKEAEKMLNVLVQEDWLTRKGDFYSLSARALMELQSYLLETYNEEEDENGEGARQRIKMCAACKGIVTVGQRCQQKRCSARLHDHCVASFFRAQRAEACPVCREAWTGQDFVGQRALNAGGNRGSGVGARRNTTNMDDSDDAYAMDFLHGEPDDMPLAGDQTIAGAEASDLRTDRITAMTVADSTSLIATMRCQHLQWLAALSFLASASAQAPPTPLATPSDTLVLPEPNHDVQIGLKFLLPNGPTYDLVGLTPNATWLLGVGAGDSFINGTLILHDDRNPQIGDPNSDIPFISCDDVYHGDINLAYLVNSAVRANVSAIVLYSQQGMQCTLAGTLPNGFLYVYSTTSNASASQIVSNIGTGVNTAISSLNTLDHLQVPNNNGSGLGGFGGPSTAVAMIILYSITGVITALFLVIIITGAVRAHRHPERYGPRNVIGRPRQSRAKGIARAMLETLPIVKFGDSGQPPKDVELSESSDASAQRSATASAAETKDATAPGTAETTTSRDATASAVPAATPVPVTADAGADQDNNATCSICTEDFEKGQDIRVLPCDHKFHPACVDPWLLDVSGTCPLCRVDLRPAEAPATTDATPETGDMPPPLDPTADAANINSSGGRLRGLLRRLQPATAEERLAALRRFREENATSERTAGAAATTAEDHAGRWERVRRRVGI</sequence>
<feature type="region of interest" description="Disordered" evidence="16">
    <location>
        <begin position="632"/>
        <end position="689"/>
    </location>
</feature>
<dbReference type="InterPro" id="IPR001841">
    <property type="entry name" value="Znf_RING"/>
</dbReference>
<evidence type="ECO:0000256" key="14">
    <source>
        <dbReference type="ARBA" id="ARBA00023242"/>
    </source>
</evidence>
<dbReference type="GO" id="GO:0061630">
    <property type="term" value="F:ubiquitin protein ligase activity"/>
    <property type="evidence" value="ECO:0007669"/>
    <property type="project" value="UniProtKB-EC"/>
</dbReference>
<dbReference type="Pfam" id="PF07574">
    <property type="entry name" value="SMC_Nse1"/>
    <property type="match status" value="1"/>
</dbReference>
<dbReference type="PANTHER" id="PTHR20973">
    <property type="entry name" value="NON-SMC ELEMENT 1-RELATED"/>
    <property type="match status" value="1"/>
</dbReference>
<dbReference type="EC" id="2.3.2.27" evidence="4"/>
<evidence type="ECO:0000256" key="4">
    <source>
        <dbReference type="ARBA" id="ARBA00012483"/>
    </source>
</evidence>
<dbReference type="InterPro" id="IPR014857">
    <property type="entry name" value="Nse1_RING_C4HC3-type"/>
</dbReference>
<evidence type="ECO:0000256" key="16">
    <source>
        <dbReference type="SAM" id="MobiDB-lite"/>
    </source>
</evidence>
<keyword evidence="17" id="KW-0472">Membrane</keyword>
<comment type="similarity">
    <text evidence="3">Belongs to the NSE1 family.</text>
</comment>
<dbReference type="InterPro" id="IPR036388">
    <property type="entry name" value="WH-like_DNA-bd_sf"/>
</dbReference>
<keyword evidence="8" id="KW-0227">DNA damage</keyword>
<evidence type="ECO:0000256" key="3">
    <source>
        <dbReference type="ARBA" id="ARBA00010258"/>
    </source>
</evidence>
<dbReference type="PROSITE" id="PS50089">
    <property type="entry name" value="ZF_RING_2"/>
    <property type="match status" value="1"/>
</dbReference>
<dbReference type="GO" id="GO:0008270">
    <property type="term" value="F:zinc ion binding"/>
    <property type="evidence" value="ECO:0007669"/>
    <property type="project" value="UniProtKB-KW"/>
</dbReference>
<evidence type="ECO:0000256" key="1">
    <source>
        <dbReference type="ARBA" id="ARBA00000900"/>
    </source>
</evidence>
<accession>A0A5N6KQB5</accession>
<evidence type="ECO:0000256" key="13">
    <source>
        <dbReference type="ARBA" id="ARBA00023204"/>
    </source>
</evidence>
<evidence type="ECO:0000259" key="18">
    <source>
        <dbReference type="PROSITE" id="PS50089"/>
    </source>
</evidence>
<feature type="region of interest" description="Disordered" evidence="16">
    <location>
        <begin position="759"/>
        <end position="788"/>
    </location>
</feature>
<feature type="region of interest" description="Disordered" evidence="16">
    <location>
        <begin position="815"/>
        <end position="836"/>
    </location>
</feature>
<evidence type="ECO:0000256" key="11">
    <source>
        <dbReference type="ARBA" id="ARBA00022833"/>
    </source>
</evidence>
<dbReference type="Proteomes" id="UP000327013">
    <property type="component" value="Unassembled WGS sequence"/>
</dbReference>